<keyword evidence="2" id="KW-0378">Hydrolase</keyword>
<name>A0ABY5ZL05_9BACT</name>
<evidence type="ECO:0000256" key="5">
    <source>
        <dbReference type="SAM" id="Phobius"/>
    </source>
</evidence>
<evidence type="ECO:0000313" key="8">
    <source>
        <dbReference type="Proteomes" id="UP001060414"/>
    </source>
</evidence>
<evidence type="ECO:0000256" key="2">
    <source>
        <dbReference type="ARBA" id="ARBA00022801"/>
    </source>
</evidence>
<proteinExistence type="predicted"/>
<dbReference type="SUPFAM" id="SSF53098">
    <property type="entry name" value="Ribonuclease H-like"/>
    <property type="match status" value="1"/>
</dbReference>
<keyword evidence="5" id="KW-1133">Transmembrane helix</keyword>
<evidence type="ECO:0000259" key="6">
    <source>
        <dbReference type="SMART" id="SM00479"/>
    </source>
</evidence>
<dbReference type="Gene3D" id="3.30.450.20">
    <property type="entry name" value="PAS domain"/>
    <property type="match status" value="1"/>
</dbReference>
<dbReference type="EMBL" id="CP092109">
    <property type="protein sequence ID" value="UWZ79847.1"/>
    <property type="molecule type" value="Genomic_DNA"/>
</dbReference>
<sequence length="715" mass="79351">MQPRLKYWIFLLAIVNLIFGVIMAGVLGAWFNLAPEERAFVHSLADKILPFPVLGAFILVGAIGGLVSLLFKYYIIPTLQLAEETRLITRANAEHRITPRGARELVYLTEVINDSAEAYARLKTEVEEQIRAAHAELDEERNRLAALMSELPAGVLVCNSDGQILLYNAQAQKLLQGARGLADEQPHGLIGLGRSVFGLLDREPIVHGLKLLQAAREENRELPTSHFMTTLADGRCLRIAMAPVLGSRRERREISGFVLTLEDMSAQIEADTRRDMLIQALTEGIQGALEDIRRSITTILADPQLGPEQLEKNRATIDRASRELQVQLAEARRNYARHLQALSKVENVLAENLVQILRKNIDERFSIRVEGEAAPGLVLRLDSYSLVQAVSHLAALLKKQQNMGAFHIRIASAAPQRALMSIGWPQACLDHGFISDWVRAPLITDAQGKLLSFSELVARHGGEVQIEATEAHACHEVRIDLPVESTAEHPEQSLPESRPVYYEFDLFQQRGLEELGDQPLRRLTYVVFDTETTGLRPAEGDEIIQIGAVRVVNGRILTGETVDQLIDPCRSVPPESVEIHGIRPELLVGQPTIEQVLPHFRRFAEGAVLVAHNAAFDMRFLQLKERQSGVRFDNPVLDTLLLSSVVHPHQQGHSLDHIAKLLNLTIVGRHTALGDALVTAEVLLKLIPLLESQGIHTLKQALDASINSPFAKMAF</sequence>
<evidence type="ECO:0000256" key="4">
    <source>
        <dbReference type="SAM" id="Coils"/>
    </source>
</evidence>
<evidence type="ECO:0000256" key="3">
    <source>
        <dbReference type="ARBA" id="ARBA00022839"/>
    </source>
</evidence>
<gene>
    <name evidence="7" type="ORF">L9S41_00260</name>
</gene>
<keyword evidence="5" id="KW-0812">Transmembrane</keyword>
<feature type="domain" description="Exonuclease" evidence="6">
    <location>
        <begin position="524"/>
        <end position="692"/>
    </location>
</feature>
<dbReference type="PANTHER" id="PTHR30231">
    <property type="entry name" value="DNA POLYMERASE III SUBUNIT EPSILON"/>
    <property type="match status" value="1"/>
</dbReference>
<dbReference type="Pfam" id="PF00929">
    <property type="entry name" value="RNase_T"/>
    <property type="match status" value="1"/>
</dbReference>
<dbReference type="InterPro" id="IPR006054">
    <property type="entry name" value="DnaQ"/>
</dbReference>
<dbReference type="Proteomes" id="UP001060414">
    <property type="component" value="Chromosome"/>
</dbReference>
<dbReference type="InterPro" id="IPR036397">
    <property type="entry name" value="RNaseH_sf"/>
</dbReference>
<dbReference type="SMART" id="SM00479">
    <property type="entry name" value="EXOIII"/>
    <property type="match status" value="1"/>
</dbReference>
<accession>A0ABY5ZL05</accession>
<dbReference type="PANTHER" id="PTHR30231:SF4">
    <property type="entry name" value="PROTEIN NEN2"/>
    <property type="match status" value="1"/>
</dbReference>
<feature type="transmembrane region" description="Helical" evidence="5">
    <location>
        <begin position="7"/>
        <end position="31"/>
    </location>
</feature>
<keyword evidence="4" id="KW-0175">Coiled coil</keyword>
<feature type="coiled-coil region" evidence="4">
    <location>
        <begin position="116"/>
        <end position="150"/>
    </location>
</feature>
<dbReference type="NCBIfam" id="TIGR00573">
    <property type="entry name" value="dnaq"/>
    <property type="match status" value="1"/>
</dbReference>
<dbReference type="InterPro" id="IPR012337">
    <property type="entry name" value="RNaseH-like_sf"/>
</dbReference>
<reference evidence="7" key="1">
    <citation type="journal article" date="2022" name="Environ. Microbiol.">
        <title>Geoalkalibacter halelectricus SAP #1 sp. nov. possessing extracellular electron transfer and mineral#reducing capabilities from a haloalkaline environment.</title>
        <authorList>
            <person name="Yadav S."/>
            <person name="Singh R."/>
            <person name="Sundharam S.S."/>
            <person name="Chaudhary S."/>
            <person name="Krishnamurthi S."/>
            <person name="Patil S.A."/>
        </authorList>
    </citation>
    <scope>NUCLEOTIDE SEQUENCE</scope>
    <source>
        <strain evidence="7">SAP-1</strain>
    </source>
</reference>
<evidence type="ECO:0000313" key="7">
    <source>
        <dbReference type="EMBL" id="UWZ79847.1"/>
    </source>
</evidence>
<feature type="coiled-coil region" evidence="4">
    <location>
        <begin position="310"/>
        <end position="348"/>
    </location>
</feature>
<dbReference type="RefSeq" id="WP_260748199.1">
    <property type="nucleotide sequence ID" value="NZ_CP092109.1"/>
</dbReference>
<feature type="transmembrane region" description="Helical" evidence="5">
    <location>
        <begin position="51"/>
        <end position="71"/>
    </location>
</feature>
<dbReference type="CDD" id="cd06127">
    <property type="entry name" value="DEDDh"/>
    <property type="match status" value="1"/>
</dbReference>
<dbReference type="SUPFAM" id="SSF55785">
    <property type="entry name" value="PYP-like sensor domain (PAS domain)"/>
    <property type="match status" value="1"/>
</dbReference>
<organism evidence="7 8">
    <name type="scientific">Geoalkalibacter halelectricus</name>
    <dbReference type="NCBI Taxonomy" id="2847045"/>
    <lineage>
        <taxon>Bacteria</taxon>
        <taxon>Pseudomonadati</taxon>
        <taxon>Thermodesulfobacteriota</taxon>
        <taxon>Desulfuromonadia</taxon>
        <taxon>Desulfuromonadales</taxon>
        <taxon>Geoalkalibacteraceae</taxon>
        <taxon>Geoalkalibacter</taxon>
    </lineage>
</organism>
<dbReference type="InterPro" id="IPR035965">
    <property type="entry name" value="PAS-like_dom_sf"/>
</dbReference>
<dbReference type="Gene3D" id="3.30.420.10">
    <property type="entry name" value="Ribonuclease H-like superfamily/Ribonuclease H"/>
    <property type="match status" value="1"/>
</dbReference>
<keyword evidence="1" id="KW-0540">Nuclease</keyword>
<evidence type="ECO:0000256" key="1">
    <source>
        <dbReference type="ARBA" id="ARBA00022722"/>
    </source>
</evidence>
<dbReference type="InterPro" id="IPR013520">
    <property type="entry name" value="Ribonucl_H"/>
</dbReference>
<protein>
    <recommendedName>
        <fullName evidence="6">Exonuclease domain-containing protein</fullName>
    </recommendedName>
</protein>
<keyword evidence="8" id="KW-1185">Reference proteome</keyword>
<keyword evidence="5" id="KW-0472">Membrane</keyword>
<keyword evidence="3" id="KW-0269">Exonuclease</keyword>